<dbReference type="RefSeq" id="WP_311660242.1">
    <property type="nucleotide sequence ID" value="NZ_JAVRHY010000018.1"/>
</dbReference>
<reference evidence="2 3" key="1">
    <citation type="submission" date="2023-09" db="EMBL/GenBank/DDBJ databases">
        <authorList>
            <person name="Rey-Velasco X."/>
        </authorList>
    </citation>
    <scope>NUCLEOTIDE SEQUENCE [LARGE SCALE GENOMIC DNA]</scope>
    <source>
        <strain evidence="2 3">P385</strain>
    </source>
</reference>
<dbReference type="InterPro" id="IPR029069">
    <property type="entry name" value="HotDog_dom_sf"/>
</dbReference>
<name>A0ABU3BC06_9GAMM</name>
<evidence type="ECO:0000259" key="1">
    <source>
        <dbReference type="Pfam" id="PF09500"/>
    </source>
</evidence>
<feature type="domain" description="Thioesterase putative" evidence="1">
    <location>
        <begin position="7"/>
        <end position="141"/>
    </location>
</feature>
<evidence type="ECO:0000313" key="2">
    <source>
        <dbReference type="EMBL" id="MDT0619668.1"/>
    </source>
</evidence>
<comment type="caution">
    <text evidence="2">The sequence shown here is derived from an EMBL/GenBank/DDBJ whole genome shotgun (WGS) entry which is preliminary data.</text>
</comment>
<proteinExistence type="predicted"/>
<evidence type="ECO:0000313" key="3">
    <source>
        <dbReference type="Proteomes" id="UP001259982"/>
    </source>
</evidence>
<dbReference type="InterPro" id="IPR012660">
    <property type="entry name" value="YiiD_C"/>
</dbReference>
<dbReference type="Gene3D" id="3.10.129.10">
    <property type="entry name" value="Hotdog Thioesterase"/>
    <property type="match status" value="1"/>
</dbReference>
<gene>
    <name evidence="2" type="ORF">RM531_14410</name>
</gene>
<sequence length="145" mass="15532">MTGEQRKALQALLNQHIPLAAAMQITLADAGDDRLTVTAPLAANANHYGTAFGGSLYTVALVAGWGLASLKLDGRGMVVVQHADADYRRPVRQDLLATARCRDDGRFAADFADRGQAELDVTVTIEAGNRKAFELQARFAARPLP</sequence>
<dbReference type="SUPFAM" id="SSF54637">
    <property type="entry name" value="Thioesterase/thiol ester dehydrase-isomerase"/>
    <property type="match status" value="1"/>
</dbReference>
<dbReference type="Pfam" id="PF09500">
    <property type="entry name" value="YiiD_C"/>
    <property type="match status" value="1"/>
</dbReference>
<keyword evidence="3" id="KW-1185">Reference proteome</keyword>
<dbReference type="Proteomes" id="UP001259982">
    <property type="component" value="Unassembled WGS sequence"/>
</dbReference>
<accession>A0ABU3BC06</accession>
<protein>
    <submittedName>
        <fullName evidence="2">YiiD C-terminal domain-containing protein</fullName>
    </submittedName>
</protein>
<organism evidence="2 3">
    <name type="scientific">Spectribacter acetivorans</name>
    <dbReference type="NCBI Taxonomy" id="3075603"/>
    <lineage>
        <taxon>Bacteria</taxon>
        <taxon>Pseudomonadati</taxon>
        <taxon>Pseudomonadota</taxon>
        <taxon>Gammaproteobacteria</taxon>
        <taxon>Salinisphaerales</taxon>
        <taxon>Salinisphaeraceae</taxon>
        <taxon>Spectribacter</taxon>
    </lineage>
</organism>
<dbReference type="EMBL" id="JAVRHY010000018">
    <property type="protein sequence ID" value="MDT0619668.1"/>
    <property type="molecule type" value="Genomic_DNA"/>
</dbReference>